<feature type="compositionally biased region" description="Basic residues" evidence="1">
    <location>
        <begin position="1"/>
        <end position="11"/>
    </location>
</feature>
<name>A0A0C4DYE5_MAGP6</name>
<evidence type="ECO:0000313" key="3">
    <source>
        <dbReference type="EnsemblFungi" id="MAPG_05066T0"/>
    </source>
</evidence>
<accession>A0A0C4DYE5</accession>
<evidence type="ECO:0000256" key="1">
    <source>
        <dbReference type="SAM" id="MobiDB-lite"/>
    </source>
</evidence>
<reference evidence="3" key="5">
    <citation type="submission" date="2015-06" db="UniProtKB">
        <authorList>
            <consortium name="EnsemblFungi"/>
        </authorList>
    </citation>
    <scope>IDENTIFICATION</scope>
    <source>
        <strain evidence="3">ATCC 64411</strain>
    </source>
</reference>
<dbReference type="EnsemblFungi" id="MAPG_05066T0">
    <property type="protein sequence ID" value="MAPG_05066T0"/>
    <property type="gene ID" value="MAPG_05066"/>
</dbReference>
<dbReference type="VEuPathDB" id="FungiDB:MAPG_05066"/>
<dbReference type="Proteomes" id="UP000011715">
    <property type="component" value="Unassembled WGS sequence"/>
</dbReference>
<feature type="region of interest" description="Disordered" evidence="1">
    <location>
        <begin position="1"/>
        <end position="35"/>
    </location>
</feature>
<reference evidence="2" key="1">
    <citation type="submission" date="2010-05" db="EMBL/GenBank/DDBJ databases">
        <title>The Genome Sequence of Magnaporthe poae strain ATCC 64411.</title>
        <authorList>
            <consortium name="The Broad Institute Genome Sequencing Platform"/>
            <consortium name="Broad Institute Genome Sequencing Center for Infectious Disease"/>
            <person name="Ma L.-J."/>
            <person name="Dead R."/>
            <person name="Young S."/>
            <person name="Zeng Q."/>
            <person name="Koehrsen M."/>
            <person name="Alvarado L."/>
            <person name="Berlin A."/>
            <person name="Chapman S.B."/>
            <person name="Chen Z."/>
            <person name="Freedman E."/>
            <person name="Gellesch M."/>
            <person name="Goldberg J."/>
            <person name="Griggs A."/>
            <person name="Gujja S."/>
            <person name="Heilman E.R."/>
            <person name="Heiman D."/>
            <person name="Hepburn T."/>
            <person name="Howarth C."/>
            <person name="Jen D."/>
            <person name="Larson L."/>
            <person name="Mehta T."/>
            <person name="Neiman D."/>
            <person name="Pearson M."/>
            <person name="Roberts A."/>
            <person name="Saif S."/>
            <person name="Shea T."/>
            <person name="Shenoy N."/>
            <person name="Sisk P."/>
            <person name="Stolte C."/>
            <person name="Sykes S."/>
            <person name="Walk T."/>
            <person name="White J."/>
            <person name="Yandava C."/>
            <person name="Haas B."/>
            <person name="Nusbaum C."/>
            <person name="Birren B."/>
        </authorList>
    </citation>
    <scope>NUCLEOTIDE SEQUENCE</scope>
    <source>
        <strain evidence="2">ATCC 64411</strain>
    </source>
</reference>
<dbReference type="EMBL" id="GL876969">
    <property type="protein sequence ID" value="KLU86047.1"/>
    <property type="molecule type" value="Genomic_DNA"/>
</dbReference>
<proteinExistence type="predicted"/>
<dbReference type="EMBL" id="ADBL01001194">
    <property type="status" value="NOT_ANNOTATED_CDS"/>
    <property type="molecule type" value="Genomic_DNA"/>
</dbReference>
<gene>
    <name evidence="2" type="ORF">MAPG_05066</name>
</gene>
<keyword evidence="4" id="KW-1185">Reference proteome</keyword>
<reference evidence="3" key="4">
    <citation type="journal article" date="2015" name="G3 (Bethesda)">
        <title>Genome sequences of three phytopathogenic species of the Magnaporthaceae family of fungi.</title>
        <authorList>
            <person name="Okagaki L.H."/>
            <person name="Nunes C.C."/>
            <person name="Sailsbery J."/>
            <person name="Clay B."/>
            <person name="Brown D."/>
            <person name="John T."/>
            <person name="Oh Y."/>
            <person name="Young N."/>
            <person name="Fitzgerald M."/>
            <person name="Haas B.J."/>
            <person name="Zeng Q."/>
            <person name="Young S."/>
            <person name="Adiconis X."/>
            <person name="Fan L."/>
            <person name="Levin J.Z."/>
            <person name="Mitchell T.K."/>
            <person name="Okubara P.A."/>
            <person name="Farman M.L."/>
            <person name="Kohn L.M."/>
            <person name="Birren B."/>
            <person name="Ma L.-J."/>
            <person name="Dean R.A."/>
        </authorList>
    </citation>
    <scope>NUCLEOTIDE SEQUENCE</scope>
    <source>
        <strain evidence="3">ATCC 64411 / 73-15</strain>
    </source>
</reference>
<reference evidence="4" key="2">
    <citation type="submission" date="2010-05" db="EMBL/GenBank/DDBJ databases">
        <title>The genome sequence of Magnaporthe poae strain ATCC 64411.</title>
        <authorList>
            <person name="Ma L.-J."/>
            <person name="Dead R."/>
            <person name="Young S."/>
            <person name="Zeng Q."/>
            <person name="Koehrsen M."/>
            <person name="Alvarado L."/>
            <person name="Berlin A."/>
            <person name="Chapman S.B."/>
            <person name="Chen Z."/>
            <person name="Freedman E."/>
            <person name="Gellesch M."/>
            <person name="Goldberg J."/>
            <person name="Griggs A."/>
            <person name="Gujja S."/>
            <person name="Heilman E.R."/>
            <person name="Heiman D."/>
            <person name="Hepburn T."/>
            <person name="Howarth C."/>
            <person name="Jen D."/>
            <person name="Larson L."/>
            <person name="Mehta T."/>
            <person name="Neiman D."/>
            <person name="Pearson M."/>
            <person name="Roberts A."/>
            <person name="Saif S."/>
            <person name="Shea T."/>
            <person name="Shenoy N."/>
            <person name="Sisk P."/>
            <person name="Stolte C."/>
            <person name="Sykes S."/>
            <person name="Walk T."/>
            <person name="White J."/>
            <person name="Yandava C."/>
            <person name="Haas B."/>
            <person name="Nusbaum C."/>
            <person name="Birren B."/>
        </authorList>
    </citation>
    <scope>NUCLEOTIDE SEQUENCE [LARGE SCALE GENOMIC DNA]</scope>
    <source>
        <strain evidence="4">ATCC 64411 / 73-15</strain>
    </source>
</reference>
<evidence type="ECO:0000313" key="2">
    <source>
        <dbReference type="EMBL" id="KLU86047.1"/>
    </source>
</evidence>
<organism evidence="3 4">
    <name type="scientific">Magnaporthiopsis poae (strain ATCC 64411 / 73-15)</name>
    <name type="common">Kentucky bluegrass fungus</name>
    <name type="synonym">Magnaporthe poae</name>
    <dbReference type="NCBI Taxonomy" id="644358"/>
    <lineage>
        <taxon>Eukaryota</taxon>
        <taxon>Fungi</taxon>
        <taxon>Dikarya</taxon>
        <taxon>Ascomycota</taxon>
        <taxon>Pezizomycotina</taxon>
        <taxon>Sordariomycetes</taxon>
        <taxon>Sordariomycetidae</taxon>
        <taxon>Magnaporthales</taxon>
        <taxon>Magnaporthaceae</taxon>
        <taxon>Magnaporthiopsis</taxon>
    </lineage>
</organism>
<dbReference type="AlphaFoldDB" id="A0A0C4DYE5"/>
<evidence type="ECO:0000313" key="4">
    <source>
        <dbReference type="Proteomes" id="UP000011715"/>
    </source>
</evidence>
<protein>
    <submittedName>
        <fullName evidence="2 3">Uncharacterized protein</fullName>
    </submittedName>
</protein>
<reference evidence="2" key="3">
    <citation type="submission" date="2011-03" db="EMBL/GenBank/DDBJ databases">
        <title>Annotation of Magnaporthe poae ATCC 64411.</title>
        <authorList>
            <person name="Ma L.-J."/>
            <person name="Dead R."/>
            <person name="Young S.K."/>
            <person name="Zeng Q."/>
            <person name="Gargeya S."/>
            <person name="Fitzgerald M."/>
            <person name="Haas B."/>
            <person name="Abouelleil A."/>
            <person name="Alvarado L."/>
            <person name="Arachchi H.M."/>
            <person name="Berlin A."/>
            <person name="Brown A."/>
            <person name="Chapman S.B."/>
            <person name="Chen Z."/>
            <person name="Dunbar C."/>
            <person name="Freedman E."/>
            <person name="Gearin G."/>
            <person name="Gellesch M."/>
            <person name="Goldberg J."/>
            <person name="Griggs A."/>
            <person name="Gujja S."/>
            <person name="Heiman D."/>
            <person name="Howarth C."/>
            <person name="Larson L."/>
            <person name="Lui A."/>
            <person name="MacDonald P.J.P."/>
            <person name="Mehta T."/>
            <person name="Montmayeur A."/>
            <person name="Murphy C."/>
            <person name="Neiman D."/>
            <person name="Pearson M."/>
            <person name="Priest M."/>
            <person name="Roberts A."/>
            <person name="Saif S."/>
            <person name="Shea T."/>
            <person name="Shenoy N."/>
            <person name="Sisk P."/>
            <person name="Stolte C."/>
            <person name="Sykes S."/>
            <person name="Yandava C."/>
            <person name="Wortman J."/>
            <person name="Nusbaum C."/>
            <person name="Birren B."/>
        </authorList>
    </citation>
    <scope>NUCLEOTIDE SEQUENCE</scope>
    <source>
        <strain evidence="2">ATCC 64411</strain>
    </source>
</reference>
<sequence>MLQHQSIRKHQDRQGGGDKMPSGNRFEGISNKTNNVVATGDRFGDAFKAQGGAGMLSSDRYSNALAT</sequence>